<accession>A0A2S7FDL0</accession>
<organism evidence="2 3">
    <name type="scientific">Clostridium butyricum</name>
    <dbReference type="NCBI Taxonomy" id="1492"/>
    <lineage>
        <taxon>Bacteria</taxon>
        <taxon>Bacillati</taxon>
        <taxon>Bacillota</taxon>
        <taxon>Clostridia</taxon>
        <taxon>Eubacteriales</taxon>
        <taxon>Clostridiaceae</taxon>
        <taxon>Clostridium</taxon>
    </lineage>
</organism>
<dbReference type="PANTHER" id="PTHR12526">
    <property type="entry name" value="GLYCOSYLTRANSFERASE"/>
    <property type="match status" value="1"/>
</dbReference>
<dbReference type="Gene3D" id="3.40.50.2000">
    <property type="entry name" value="Glycogen Phosphorylase B"/>
    <property type="match status" value="2"/>
</dbReference>
<dbReference type="Pfam" id="PF00534">
    <property type="entry name" value="Glycos_transf_1"/>
    <property type="match status" value="1"/>
</dbReference>
<proteinExistence type="predicted"/>
<dbReference type="InterPro" id="IPR001296">
    <property type="entry name" value="Glyco_trans_1"/>
</dbReference>
<dbReference type="CDD" id="cd03820">
    <property type="entry name" value="GT4_AmsD-like"/>
    <property type="match status" value="1"/>
</dbReference>
<comment type="caution">
    <text evidence="2">The sequence shown here is derived from an EMBL/GenBank/DDBJ whole genome shotgun (WGS) entry which is preliminary data.</text>
</comment>
<dbReference type="SUPFAM" id="SSF53756">
    <property type="entry name" value="UDP-Glycosyltransferase/glycogen phosphorylase"/>
    <property type="match status" value="1"/>
</dbReference>
<dbReference type="AlphaFoldDB" id="A0A2S7FDL0"/>
<evidence type="ECO:0000313" key="3">
    <source>
        <dbReference type="Proteomes" id="UP000238081"/>
    </source>
</evidence>
<dbReference type="EMBL" id="LRDH01000088">
    <property type="protein sequence ID" value="PPV16294.1"/>
    <property type="molecule type" value="Genomic_DNA"/>
</dbReference>
<dbReference type="GO" id="GO:0016757">
    <property type="term" value="F:glycosyltransferase activity"/>
    <property type="evidence" value="ECO:0007669"/>
    <property type="project" value="InterPro"/>
</dbReference>
<sequence length="392" mass="45247">MNICFITGTIFNLGGVQRVLSVVASELSKQHQITVLCTDSNFKQDNSLYNLSKDVNVEINNNIIKPKSFRQKLICKFVKAMNNINKEILNEKILMASYYPSKSELSRLIKYLNKGDFDYVIGVEGYYSIVVALISKEIRAKVLGWEHNSYFSYFENKNKYYWGQDLLFKKYMPLLDGCIVLTNSDREKYNQILKVNNCITIYNPLSFKSNIKTNCSNKNILFVGRLLEEQKGLDLLVEVFNFVVEQKDEWKLVIVGDGPDYKKLTNLISEKGIEKSVQIFPHTNKISDYYINSSILLSTSRWEGFGLVITEAMECGLPVIAFENSGPKEIIEDNINGILVKHEDINEMVMKILYLIDNRDIRLKLSKAAIERAKDFNCNVIIEQWNRYFSTI</sequence>
<feature type="domain" description="Glycosyl transferase family 1" evidence="1">
    <location>
        <begin position="217"/>
        <end position="371"/>
    </location>
</feature>
<dbReference type="RefSeq" id="WP_104675575.1">
    <property type="nucleotide sequence ID" value="NZ_LRDH01000088.1"/>
</dbReference>
<protein>
    <submittedName>
        <fullName evidence="2">Glycosyl transferase family 1</fullName>
    </submittedName>
</protein>
<evidence type="ECO:0000313" key="2">
    <source>
        <dbReference type="EMBL" id="PPV16294.1"/>
    </source>
</evidence>
<dbReference type="Proteomes" id="UP000238081">
    <property type="component" value="Unassembled WGS sequence"/>
</dbReference>
<evidence type="ECO:0000259" key="1">
    <source>
        <dbReference type="Pfam" id="PF00534"/>
    </source>
</evidence>
<reference evidence="2 3" key="1">
    <citation type="submission" date="2016-01" db="EMBL/GenBank/DDBJ databases">
        <title>Characterization of the Clostridium difficile lineages that are prevalent in Hong Kong and China.</title>
        <authorList>
            <person name="Kwok J.S.-L."/>
            <person name="Lam W.-Y."/>
            <person name="Ip M."/>
            <person name="Chan T.-F."/>
            <person name="Hawkey P.M."/>
            <person name="Tsui S.K.-W."/>
        </authorList>
    </citation>
    <scope>NUCLEOTIDE SEQUENCE [LARGE SCALE GENOMIC DNA]</scope>
    <source>
        <strain evidence="2 3">300064</strain>
    </source>
</reference>
<name>A0A2S7FDL0_CLOBU</name>
<keyword evidence="2" id="KW-0808">Transferase</keyword>
<dbReference type="PANTHER" id="PTHR12526:SF630">
    <property type="entry name" value="GLYCOSYLTRANSFERASE"/>
    <property type="match status" value="1"/>
</dbReference>
<gene>
    <name evidence="2" type="ORF">AWN73_10530</name>
</gene>